<evidence type="ECO:0000313" key="2">
    <source>
        <dbReference type="Proteomes" id="UP000749646"/>
    </source>
</evidence>
<proteinExistence type="predicted"/>
<dbReference type="OrthoDB" id="2436906at2759"/>
<comment type="caution">
    <text evidence="1">The sequence shown here is derived from an EMBL/GenBank/DDBJ whole genome shotgun (WGS) entry which is preliminary data.</text>
</comment>
<evidence type="ECO:0000313" key="1">
    <source>
        <dbReference type="EMBL" id="KAF9949184.1"/>
    </source>
</evidence>
<dbReference type="AlphaFoldDB" id="A0A9P6IV19"/>
<gene>
    <name evidence="1" type="ORF">BGZ65_007526</name>
</gene>
<organism evidence="1 2">
    <name type="scientific">Modicella reniformis</name>
    <dbReference type="NCBI Taxonomy" id="1440133"/>
    <lineage>
        <taxon>Eukaryota</taxon>
        <taxon>Fungi</taxon>
        <taxon>Fungi incertae sedis</taxon>
        <taxon>Mucoromycota</taxon>
        <taxon>Mortierellomycotina</taxon>
        <taxon>Mortierellomycetes</taxon>
        <taxon>Mortierellales</taxon>
        <taxon>Mortierellaceae</taxon>
        <taxon>Modicella</taxon>
    </lineage>
</organism>
<sequence>MPYFNKSRCLDYKDAFVALCGIWNTFSSAANEAFVPSKLQEVLALSGVQEMDKTDPEVDELVKVLVDTLKAGALAEVLEKTYDLQSRLPSLRRVLHVIQIMEQGCAAAALSKSKFEAVFDTGSSPRKYDYSLTVGSVEVGNFDCKKAGSPKIDVASQLRKNMKVNKSILLELERYKMECPLLLSIHGLSATIFKIAKYEDIWVGAKACEPIILPENPEEFEYFLSDHLQRLTNLLDHYDKYSRDTLRAVNKYNFSRRAAEEEDQVDKTSQNILETLEWEHVVLHTPTKPAKPADPIGEVEDSLG</sequence>
<keyword evidence="2" id="KW-1185">Reference proteome</keyword>
<reference evidence="1" key="1">
    <citation type="journal article" date="2020" name="Fungal Divers.">
        <title>Resolving the Mortierellaceae phylogeny through synthesis of multi-gene phylogenetics and phylogenomics.</title>
        <authorList>
            <person name="Vandepol N."/>
            <person name="Liber J."/>
            <person name="Desiro A."/>
            <person name="Na H."/>
            <person name="Kennedy M."/>
            <person name="Barry K."/>
            <person name="Grigoriev I.V."/>
            <person name="Miller A.N."/>
            <person name="O'Donnell K."/>
            <person name="Stajich J.E."/>
            <person name="Bonito G."/>
        </authorList>
    </citation>
    <scope>NUCLEOTIDE SEQUENCE</scope>
    <source>
        <strain evidence="1">MES-2147</strain>
    </source>
</reference>
<dbReference type="EMBL" id="JAAAHW010007328">
    <property type="protein sequence ID" value="KAF9949184.1"/>
    <property type="molecule type" value="Genomic_DNA"/>
</dbReference>
<protein>
    <submittedName>
        <fullName evidence="1">Uncharacterized protein</fullName>
    </submittedName>
</protein>
<name>A0A9P6IV19_9FUNG</name>
<dbReference type="Proteomes" id="UP000749646">
    <property type="component" value="Unassembled WGS sequence"/>
</dbReference>
<accession>A0A9P6IV19</accession>